<evidence type="ECO:0000256" key="9">
    <source>
        <dbReference type="ARBA" id="ARBA00023012"/>
    </source>
</evidence>
<evidence type="ECO:0000256" key="1">
    <source>
        <dbReference type="ARBA" id="ARBA00000085"/>
    </source>
</evidence>
<dbReference type="Gene3D" id="1.10.287.130">
    <property type="match status" value="1"/>
</dbReference>
<organism evidence="14 15">
    <name type="scientific">Garicola koreensis</name>
    <dbReference type="NCBI Taxonomy" id="1262554"/>
    <lineage>
        <taxon>Bacteria</taxon>
        <taxon>Bacillati</taxon>
        <taxon>Actinomycetota</taxon>
        <taxon>Actinomycetes</taxon>
        <taxon>Micrococcales</taxon>
        <taxon>Micrococcaceae</taxon>
        <taxon>Garicola</taxon>
    </lineage>
</organism>
<dbReference type="InterPro" id="IPR003594">
    <property type="entry name" value="HATPase_dom"/>
</dbReference>
<dbReference type="PROSITE" id="PS50109">
    <property type="entry name" value="HIS_KIN"/>
    <property type="match status" value="1"/>
</dbReference>
<dbReference type="SMART" id="SM00304">
    <property type="entry name" value="HAMP"/>
    <property type="match status" value="1"/>
</dbReference>
<feature type="transmembrane region" description="Helical" evidence="11">
    <location>
        <begin position="168"/>
        <end position="189"/>
    </location>
</feature>
<dbReference type="EC" id="2.7.13.3" evidence="3"/>
<dbReference type="InterPro" id="IPR036097">
    <property type="entry name" value="HisK_dim/P_sf"/>
</dbReference>
<dbReference type="RefSeq" id="WP_183358362.1">
    <property type="nucleotide sequence ID" value="NZ_BAABKR010000011.1"/>
</dbReference>
<dbReference type="SUPFAM" id="SSF47384">
    <property type="entry name" value="Homodimeric domain of signal transducing histidine kinase"/>
    <property type="match status" value="1"/>
</dbReference>
<evidence type="ECO:0000256" key="10">
    <source>
        <dbReference type="ARBA" id="ARBA00023136"/>
    </source>
</evidence>
<keyword evidence="8 11" id="KW-1133">Transmembrane helix</keyword>
<keyword evidence="5" id="KW-0808">Transferase</keyword>
<evidence type="ECO:0000256" key="7">
    <source>
        <dbReference type="ARBA" id="ARBA00022777"/>
    </source>
</evidence>
<evidence type="ECO:0000313" key="14">
    <source>
        <dbReference type="EMBL" id="MBB3667948.1"/>
    </source>
</evidence>
<dbReference type="SMART" id="SM00388">
    <property type="entry name" value="HisKA"/>
    <property type="match status" value="1"/>
</dbReference>
<dbReference type="GO" id="GO:0000155">
    <property type="term" value="F:phosphorelay sensor kinase activity"/>
    <property type="evidence" value="ECO:0007669"/>
    <property type="project" value="InterPro"/>
</dbReference>
<evidence type="ECO:0000259" key="13">
    <source>
        <dbReference type="PROSITE" id="PS50885"/>
    </source>
</evidence>
<dbReference type="SUPFAM" id="SSF55874">
    <property type="entry name" value="ATPase domain of HSP90 chaperone/DNA topoisomerase II/histidine kinase"/>
    <property type="match status" value="1"/>
</dbReference>
<evidence type="ECO:0000256" key="5">
    <source>
        <dbReference type="ARBA" id="ARBA00022679"/>
    </source>
</evidence>
<dbReference type="CDD" id="cd00075">
    <property type="entry name" value="HATPase"/>
    <property type="match status" value="1"/>
</dbReference>
<protein>
    <recommendedName>
        <fullName evidence="3">histidine kinase</fullName>
        <ecNumber evidence="3">2.7.13.3</ecNumber>
    </recommendedName>
</protein>
<evidence type="ECO:0000259" key="12">
    <source>
        <dbReference type="PROSITE" id="PS50109"/>
    </source>
</evidence>
<dbReference type="Gene3D" id="3.30.565.10">
    <property type="entry name" value="Histidine kinase-like ATPase, C-terminal domain"/>
    <property type="match status" value="1"/>
</dbReference>
<dbReference type="Pfam" id="PF02518">
    <property type="entry name" value="HATPase_c"/>
    <property type="match status" value="1"/>
</dbReference>
<dbReference type="SUPFAM" id="SSF158472">
    <property type="entry name" value="HAMP domain-like"/>
    <property type="match status" value="1"/>
</dbReference>
<evidence type="ECO:0000256" key="2">
    <source>
        <dbReference type="ARBA" id="ARBA00004236"/>
    </source>
</evidence>
<dbReference type="InterPro" id="IPR005467">
    <property type="entry name" value="His_kinase_dom"/>
</dbReference>
<dbReference type="InterPro" id="IPR036890">
    <property type="entry name" value="HATPase_C_sf"/>
</dbReference>
<sequence>MHRRLVGVVLALLVVATLGLALPLAYAVVDRESHQMLLDRTADAARLSSLAENAVLTGQVQGITAEVETYDQIFGISAVVLDAEADVVAASSPGLTLAEVQAASGESAQQPAEQVLAALAGVRQEPEGRIWPWSTEQMLVTEPVNDSGETIGAVVTSSPTTAVTRSMWIQWAVIAAAVAATLLLGALAARPISRWVLRPVAQLAQTVEAVRGGDLGARVSAVQGPGELRQLASAFNEMSETIGQILHRQRSFVAYAGHQIRNPLAAVRLRVESLGHDGEPQQEAVLEELDRLNRTCQGLLSLALSEDAELDRVQVDAAAIAARRQYAWLPIAEQLGARIDLEIPDELTVRTLEHTLEQTLDVLIDNALKFGGEGVTVRIRGERRNADHIRIVVEDDGPGLPAQMLQEAVIPFWRRTDAEHEVPTAAHGTGLGLSAVVSLLELDNSTLSLQPRSPHGICAVINLYGPAARSDAQA</sequence>
<dbReference type="AlphaFoldDB" id="A0A7W5TUR9"/>
<dbReference type="Pfam" id="PF00512">
    <property type="entry name" value="HisKA"/>
    <property type="match status" value="1"/>
</dbReference>
<evidence type="ECO:0000256" key="3">
    <source>
        <dbReference type="ARBA" id="ARBA00012438"/>
    </source>
</evidence>
<comment type="subcellular location">
    <subcellularLocation>
        <location evidence="2">Cell membrane</location>
    </subcellularLocation>
</comment>
<proteinExistence type="predicted"/>
<evidence type="ECO:0000256" key="8">
    <source>
        <dbReference type="ARBA" id="ARBA00022989"/>
    </source>
</evidence>
<dbReference type="InterPro" id="IPR050428">
    <property type="entry name" value="TCS_sensor_his_kinase"/>
</dbReference>
<evidence type="ECO:0000313" key="15">
    <source>
        <dbReference type="Proteomes" id="UP000547528"/>
    </source>
</evidence>
<dbReference type="InterPro" id="IPR004358">
    <property type="entry name" value="Sig_transdc_His_kin-like_C"/>
</dbReference>
<keyword evidence="10 11" id="KW-0472">Membrane</keyword>
<accession>A0A7W5TUR9</accession>
<dbReference type="EMBL" id="JACIBT010000005">
    <property type="protein sequence ID" value="MBB3667948.1"/>
    <property type="molecule type" value="Genomic_DNA"/>
</dbReference>
<name>A0A7W5TUR9_9MICC</name>
<dbReference type="CDD" id="cd06225">
    <property type="entry name" value="HAMP"/>
    <property type="match status" value="1"/>
</dbReference>
<dbReference type="Gene3D" id="6.10.340.10">
    <property type="match status" value="1"/>
</dbReference>
<feature type="domain" description="Histidine kinase" evidence="12">
    <location>
        <begin position="255"/>
        <end position="467"/>
    </location>
</feature>
<feature type="domain" description="HAMP" evidence="13">
    <location>
        <begin position="194"/>
        <end position="247"/>
    </location>
</feature>
<dbReference type="InterPro" id="IPR003661">
    <property type="entry name" value="HisK_dim/P_dom"/>
</dbReference>
<dbReference type="PANTHER" id="PTHR45436:SF5">
    <property type="entry name" value="SENSOR HISTIDINE KINASE TRCS"/>
    <property type="match status" value="1"/>
</dbReference>
<dbReference type="PRINTS" id="PR00344">
    <property type="entry name" value="BCTRLSENSOR"/>
</dbReference>
<keyword evidence="9" id="KW-0902">Two-component regulatory system</keyword>
<evidence type="ECO:0000256" key="4">
    <source>
        <dbReference type="ARBA" id="ARBA00022553"/>
    </source>
</evidence>
<evidence type="ECO:0000256" key="6">
    <source>
        <dbReference type="ARBA" id="ARBA00022692"/>
    </source>
</evidence>
<evidence type="ECO:0000256" key="11">
    <source>
        <dbReference type="SAM" id="Phobius"/>
    </source>
</evidence>
<keyword evidence="6 11" id="KW-0812">Transmembrane</keyword>
<gene>
    <name evidence="14" type="ORF">FHX47_001571</name>
</gene>
<dbReference type="Pfam" id="PF00672">
    <property type="entry name" value="HAMP"/>
    <property type="match status" value="1"/>
</dbReference>
<comment type="catalytic activity">
    <reaction evidence="1">
        <text>ATP + protein L-histidine = ADP + protein N-phospho-L-histidine.</text>
        <dbReference type="EC" id="2.7.13.3"/>
    </reaction>
</comment>
<keyword evidence="15" id="KW-1185">Reference proteome</keyword>
<comment type="caution">
    <text evidence="14">The sequence shown here is derived from an EMBL/GenBank/DDBJ whole genome shotgun (WGS) entry which is preliminary data.</text>
</comment>
<dbReference type="Proteomes" id="UP000547528">
    <property type="component" value="Unassembled WGS sequence"/>
</dbReference>
<dbReference type="SMART" id="SM00387">
    <property type="entry name" value="HATPase_c"/>
    <property type="match status" value="1"/>
</dbReference>
<dbReference type="PANTHER" id="PTHR45436">
    <property type="entry name" value="SENSOR HISTIDINE KINASE YKOH"/>
    <property type="match status" value="1"/>
</dbReference>
<keyword evidence="4" id="KW-0597">Phosphoprotein</keyword>
<dbReference type="InterPro" id="IPR003660">
    <property type="entry name" value="HAMP_dom"/>
</dbReference>
<keyword evidence="7 14" id="KW-0418">Kinase</keyword>
<dbReference type="PROSITE" id="PS50885">
    <property type="entry name" value="HAMP"/>
    <property type="match status" value="1"/>
</dbReference>
<dbReference type="GO" id="GO:0005886">
    <property type="term" value="C:plasma membrane"/>
    <property type="evidence" value="ECO:0007669"/>
    <property type="project" value="UniProtKB-SubCell"/>
</dbReference>
<reference evidence="14 15" key="1">
    <citation type="submission" date="2020-08" db="EMBL/GenBank/DDBJ databases">
        <title>Sequencing the genomes of 1000 actinobacteria strains.</title>
        <authorList>
            <person name="Klenk H.-P."/>
        </authorList>
    </citation>
    <scope>NUCLEOTIDE SEQUENCE [LARGE SCALE GENOMIC DNA]</scope>
    <source>
        <strain evidence="14 15">DSM 28238</strain>
    </source>
</reference>
<dbReference type="CDD" id="cd00082">
    <property type="entry name" value="HisKA"/>
    <property type="match status" value="1"/>
</dbReference>